<keyword evidence="3" id="KW-1185">Reference proteome</keyword>
<evidence type="ECO:0000313" key="2">
    <source>
        <dbReference type="EMBL" id="GMF18584.1"/>
    </source>
</evidence>
<proteinExistence type="predicted"/>
<dbReference type="EMBL" id="BSXW01000321">
    <property type="protein sequence ID" value="GMF18584.1"/>
    <property type="molecule type" value="Genomic_DNA"/>
</dbReference>
<organism evidence="2 3">
    <name type="scientific">Phytophthora lilii</name>
    <dbReference type="NCBI Taxonomy" id="2077276"/>
    <lineage>
        <taxon>Eukaryota</taxon>
        <taxon>Sar</taxon>
        <taxon>Stramenopiles</taxon>
        <taxon>Oomycota</taxon>
        <taxon>Peronosporomycetes</taxon>
        <taxon>Peronosporales</taxon>
        <taxon>Peronosporaceae</taxon>
        <taxon>Phytophthora</taxon>
    </lineage>
</organism>
<evidence type="ECO:0000313" key="3">
    <source>
        <dbReference type="Proteomes" id="UP001165083"/>
    </source>
</evidence>
<protein>
    <submittedName>
        <fullName evidence="2">Unnamed protein product</fullName>
    </submittedName>
</protein>
<evidence type="ECO:0000256" key="1">
    <source>
        <dbReference type="SAM" id="MobiDB-lite"/>
    </source>
</evidence>
<feature type="region of interest" description="Disordered" evidence="1">
    <location>
        <begin position="1"/>
        <end position="29"/>
    </location>
</feature>
<comment type="caution">
    <text evidence="2">The sequence shown here is derived from an EMBL/GenBank/DDBJ whole genome shotgun (WGS) entry which is preliminary data.</text>
</comment>
<dbReference type="Proteomes" id="UP001165083">
    <property type="component" value="Unassembled WGS sequence"/>
</dbReference>
<feature type="compositionally biased region" description="Low complexity" evidence="1">
    <location>
        <begin position="1"/>
        <end position="13"/>
    </location>
</feature>
<dbReference type="AlphaFoldDB" id="A0A9W6TMX3"/>
<name>A0A9W6TMX3_9STRA</name>
<gene>
    <name evidence="2" type="ORF">Plil01_000697300</name>
</gene>
<sequence>MELSAILSSPSSSPRDESGYSRTTSAQSSYGLTSNEILLPLESLRMRSWLLGTLSALLKLIYYPQTQSVVIEPPPDITYASEDAAIASVDEWTKDHGFNVTKRRAFCTDPPTKLV</sequence>
<accession>A0A9W6TMX3</accession>
<dbReference type="OrthoDB" id="93417at2759"/>
<reference evidence="2" key="1">
    <citation type="submission" date="2023-04" db="EMBL/GenBank/DDBJ databases">
        <title>Phytophthora lilii NBRC 32176.</title>
        <authorList>
            <person name="Ichikawa N."/>
            <person name="Sato H."/>
            <person name="Tonouchi N."/>
        </authorList>
    </citation>
    <scope>NUCLEOTIDE SEQUENCE</scope>
    <source>
        <strain evidence="2">NBRC 32176</strain>
    </source>
</reference>